<feature type="signal peptide" evidence="1">
    <location>
        <begin position="1"/>
        <end position="24"/>
    </location>
</feature>
<comment type="caution">
    <text evidence="2">The sequence shown here is derived from an EMBL/GenBank/DDBJ whole genome shotgun (WGS) entry which is preliminary data.</text>
</comment>
<dbReference type="Proteomes" id="UP000521199">
    <property type="component" value="Unassembled WGS sequence"/>
</dbReference>
<evidence type="ECO:0000313" key="2">
    <source>
        <dbReference type="EMBL" id="MBB5208162.1"/>
    </source>
</evidence>
<reference evidence="2 3" key="1">
    <citation type="submission" date="2020-08" db="EMBL/GenBank/DDBJ databases">
        <title>Genomic Encyclopedia of Type Strains, Phase IV (KMG-IV): sequencing the most valuable type-strain genomes for metagenomic binning, comparative biology and taxonomic classification.</title>
        <authorList>
            <person name="Goeker M."/>
        </authorList>
    </citation>
    <scope>NUCLEOTIDE SEQUENCE [LARGE SCALE GENOMIC DNA]</scope>
    <source>
        <strain evidence="2 3">DSM 24163</strain>
    </source>
</reference>
<protein>
    <submittedName>
        <fullName evidence="2">Uncharacterized protein</fullName>
    </submittedName>
</protein>
<accession>A0A7W8FZ80</accession>
<sequence length="274" mass="28044">MRLSSLARIVGLPALLAAAPFAAAIDVPLAPALHPAVPASTADMFYALFATNCGKPRLDPANPPVVTRGAPAEGSQGVVETITVAYSLLPPESDVCPAVLQPDALTAIELGHLQRGTTLVLQTFDLVGEDDLAYVDWAVVGHTPDPAVSGTWFDPDAPGTGVSLSLAPDAGHAEPTAVLFLATLSPDGAPLWLTGAGKFEDAVLTVPLTRSSAAGSAPVQTTAAGTARFEYLGCGDAVLSVDGVEVRFPDGDAALRQLTTTFGLDDCKPPTTRP</sequence>
<name>A0A7W8FZ80_9GAMM</name>
<gene>
    <name evidence="2" type="ORF">HNQ52_001691</name>
</gene>
<feature type="chain" id="PRO_5031340652" evidence="1">
    <location>
        <begin position="25"/>
        <end position="274"/>
    </location>
</feature>
<keyword evidence="3" id="KW-1185">Reference proteome</keyword>
<proteinExistence type="predicted"/>
<dbReference type="AlphaFoldDB" id="A0A7W8FZ80"/>
<keyword evidence="1" id="KW-0732">Signal</keyword>
<evidence type="ECO:0000256" key="1">
    <source>
        <dbReference type="SAM" id="SignalP"/>
    </source>
</evidence>
<evidence type="ECO:0000313" key="3">
    <source>
        <dbReference type="Proteomes" id="UP000521199"/>
    </source>
</evidence>
<organism evidence="2 3">
    <name type="scientific">Chiayiivirga flava</name>
    <dbReference type="NCBI Taxonomy" id="659595"/>
    <lineage>
        <taxon>Bacteria</taxon>
        <taxon>Pseudomonadati</taxon>
        <taxon>Pseudomonadota</taxon>
        <taxon>Gammaproteobacteria</taxon>
        <taxon>Lysobacterales</taxon>
        <taxon>Lysobacteraceae</taxon>
        <taxon>Chiayiivirga</taxon>
    </lineage>
</organism>
<dbReference type="EMBL" id="JACHHP010000002">
    <property type="protein sequence ID" value="MBB5208162.1"/>
    <property type="molecule type" value="Genomic_DNA"/>
</dbReference>
<dbReference type="RefSeq" id="WP_183960660.1">
    <property type="nucleotide sequence ID" value="NZ_JACHHP010000002.1"/>
</dbReference>